<gene>
    <name evidence="4" type="ORF">FOY51_06615</name>
</gene>
<feature type="domain" description="Alpha/beta-hydrolase N-terminal" evidence="3">
    <location>
        <begin position="37"/>
        <end position="220"/>
    </location>
</feature>
<dbReference type="RefSeq" id="WP_149429369.1">
    <property type="nucleotide sequence ID" value="NZ_VLNY01000002.1"/>
</dbReference>
<feature type="transmembrane region" description="Helical" evidence="1">
    <location>
        <begin position="47"/>
        <end position="67"/>
    </location>
</feature>
<proteinExistence type="predicted"/>
<name>A0A5A7SDH8_9NOCA</name>
<keyword evidence="5" id="KW-1185">Reference proteome</keyword>
<keyword evidence="1" id="KW-1133">Transmembrane helix</keyword>
<dbReference type="Pfam" id="PF10081">
    <property type="entry name" value="Abhydrolase_9"/>
    <property type="match status" value="2"/>
</dbReference>
<feature type="transmembrane region" description="Helical" evidence="1">
    <location>
        <begin position="116"/>
        <end position="136"/>
    </location>
</feature>
<keyword evidence="1" id="KW-0472">Membrane</keyword>
<comment type="caution">
    <text evidence="4">The sequence shown here is derived from an EMBL/GenBank/DDBJ whole genome shotgun (WGS) entry which is preliminary data.</text>
</comment>
<protein>
    <recommendedName>
        <fullName evidence="6">Alpha/beta-hydrolase catalytic domain-containing protein</fullName>
    </recommendedName>
</protein>
<dbReference type="EMBL" id="VLNY01000002">
    <property type="protein sequence ID" value="KAA0024208.1"/>
    <property type="molecule type" value="Genomic_DNA"/>
</dbReference>
<dbReference type="Pfam" id="PF15420">
    <property type="entry name" value="Abhydrolase_9_N"/>
    <property type="match status" value="1"/>
</dbReference>
<feature type="domain" description="Alpha/beta-hydrolase catalytic" evidence="2">
    <location>
        <begin position="228"/>
        <end position="375"/>
    </location>
</feature>
<keyword evidence="1" id="KW-0812">Transmembrane</keyword>
<dbReference type="InterPro" id="IPR027787">
    <property type="entry name" value="Alpha/beta-hydrolase_catalytic"/>
</dbReference>
<sequence length="462" mass="48070">MSTVFDVATRPLAAVRAVAVPRVTTSVVLTATIVASLSPSLLPRTPTMQAVLTGLFTAVGLGVASLLRRVGIGPGPEKLRSATAFIAAVTVAWSILAATRWQDGLRAVMGMQPIGLLYWVQTAAGAAFVAIALYGITTGIGWAAGRLGLVRGIGVSIVAGIALQVIVVPAVVGWRTTAYRAANGVVDTALSQPLSTTRSGSAESYVSWSTLGSEGRKFVSTESDTTSVRAYVGLDSAPDLHSRVNLAVRELERAGGLSKSAVVVAVPTGSGWVDANAVAGFERRFHDDVALVGMQYSYAPSWATFVFGRAAAEESAKALFTAVAQRLSELPPQHRPDLFIYGQSLGSVGGSAAFHSTAAVTESTCGALWAGPPAGAVDRRDATILANSSDPVVRWSPRLLVQPPDLAGTRIDAPEPQWIPVVSFLQTTVDLLGALNAPAGHGHRYGVEQGTAMPHENRRGCA</sequence>
<evidence type="ECO:0000259" key="2">
    <source>
        <dbReference type="Pfam" id="PF10081"/>
    </source>
</evidence>
<evidence type="ECO:0000313" key="5">
    <source>
        <dbReference type="Proteomes" id="UP000322244"/>
    </source>
</evidence>
<feature type="transmembrane region" description="Helical" evidence="1">
    <location>
        <begin position="148"/>
        <end position="174"/>
    </location>
</feature>
<accession>A0A5A7SDH8</accession>
<feature type="transmembrane region" description="Helical" evidence="1">
    <location>
        <begin position="79"/>
        <end position="96"/>
    </location>
</feature>
<evidence type="ECO:0008006" key="6">
    <source>
        <dbReference type="Google" id="ProtNLM"/>
    </source>
</evidence>
<dbReference type="Proteomes" id="UP000322244">
    <property type="component" value="Unassembled WGS sequence"/>
</dbReference>
<organism evidence="4 5">
    <name type="scientific">Antrihabitans cavernicola</name>
    <dbReference type="NCBI Taxonomy" id="2495913"/>
    <lineage>
        <taxon>Bacteria</taxon>
        <taxon>Bacillati</taxon>
        <taxon>Actinomycetota</taxon>
        <taxon>Actinomycetes</taxon>
        <taxon>Mycobacteriales</taxon>
        <taxon>Nocardiaceae</taxon>
        <taxon>Antrihabitans</taxon>
    </lineage>
</organism>
<evidence type="ECO:0000313" key="4">
    <source>
        <dbReference type="EMBL" id="KAA0024208.1"/>
    </source>
</evidence>
<evidence type="ECO:0000256" key="1">
    <source>
        <dbReference type="SAM" id="Phobius"/>
    </source>
</evidence>
<dbReference type="OrthoDB" id="4397445at2"/>
<reference evidence="4 5" key="1">
    <citation type="submission" date="2019-07" db="EMBL/GenBank/DDBJ databases">
        <title>Rhodococcus cavernicolus sp. nov., isolated from a cave.</title>
        <authorList>
            <person name="Lee S.D."/>
        </authorList>
    </citation>
    <scope>NUCLEOTIDE SEQUENCE [LARGE SCALE GENOMIC DNA]</scope>
    <source>
        <strain evidence="4 5">C1-24</strain>
    </source>
</reference>
<feature type="domain" description="Alpha/beta-hydrolase catalytic" evidence="2">
    <location>
        <begin position="383"/>
        <end position="448"/>
    </location>
</feature>
<evidence type="ECO:0000259" key="3">
    <source>
        <dbReference type="Pfam" id="PF15420"/>
    </source>
</evidence>
<dbReference type="AlphaFoldDB" id="A0A5A7SDH8"/>
<dbReference type="InterPro" id="IPR027788">
    <property type="entry name" value="Alpha/beta-hydrolase_N_dom"/>
</dbReference>